<feature type="domain" description="Flagellar hook protein FlgE/F/G-like D1" evidence="6">
    <location>
        <begin position="80"/>
        <end position="146"/>
    </location>
</feature>
<dbReference type="EMBL" id="CP002130">
    <property type="protein sequence ID" value="AEI88457.1"/>
    <property type="molecule type" value="Genomic_DNA"/>
</dbReference>
<keyword evidence="8" id="KW-1185">Reference proteome</keyword>
<evidence type="ECO:0000256" key="1">
    <source>
        <dbReference type="ARBA" id="ARBA00004117"/>
    </source>
</evidence>
<evidence type="ECO:0000313" key="7">
    <source>
        <dbReference type="EMBL" id="AEI88457.1"/>
    </source>
</evidence>
<accession>F7XUV8</accession>
<evidence type="ECO:0000256" key="4">
    <source>
        <dbReference type="RuleBase" id="RU362116"/>
    </source>
</evidence>
<dbReference type="PANTHER" id="PTHR30435:SF19">
    <property type="entry name" value="FLAGELLAR BASAL-BODY ROD PROTEIN FLGG"/>
    <property type="match status" value="1"/>
</dbReference>
<dbReference type="OrthoDB" id="9804559at2"/>
<name>F7XUV8_MIDMI</name>
<dbReference type="InterPro" id="IPR037925">
    <property type="entry name" value="FlgE/F/G-like"/>
</dbReference>
<feature type="domain" description="Flagellar basal body rod protein N-terminal" evidence="5">
    <location>
        <begin position="11"/>
        <end position="35"/>
    </location>
</feature>
<dbReference type="Pfam" id="PF00460">
    <property type="entry name" value="Flg_bb_rod"/>
    <property type="match status" value="1"/>
</dbReference>
<organism evidence="7 8">
    <name type="scientific">Midichloria mitochondrii (strain IricVA)</name>
    <dbReference type="NCBI Taxonomy" id="696127"/>
    <lineage>
        <taxon>Bacteria</taxon>
        <taxon>Pseudomonadati</taxon>
        <taxon>Pseudomonadota</taxon>
        <taxon>Alphaproteobacteria</taxon>
        <taxon>Rickettsiales</taxon>
        <taxon>Candidatus Midichloriaceae</taxon>
        <taxon>Candidatus Midichloria</taxon>
    </lineage>
</organism>
<gene>
    <name evidence="7" type="primary">flgF</name>
    <name evidence="7" type="ordered locus">midi_00136</name>
</gene>
<keyword evidence="7" id="KW-0969">Cilium</keyword>
<evidence type="ECO:0000259" key="5">
    <source>
        <dbReference type="Pfam" id="PF00460"/>
    </source>
</evidence>
<dbReference type="STRING" id="696127.midi_00136"/>
<dbReference type="Pfam" id="PF22692">
    <property type="entry name" value="LlgE_F_G_D1"/>
    <property type="match status" value="1"/>
</dbReference>
<keyword evidence="3 4" id="KW-0975">Bacterial flagellum</keyword>
<evidence type="ECO:0000259" key="6">
    <source>
        <dbReference type="Pfam" id="PF22692"/>
    </source>
</evidence>
<dbReference type="InterPro" id="IPR053967">
    <property type="entry name" value="LlgE_F_G-like_D1"/>
</dbReference>
<keyword evidence="7" id="KW-0966">Cell projection</keyword>
<sequence length="242" mass="26578">MNNAEYTALAGKVASNNKLKVISNNAANASTSGFKGDDVLFQKWLHYDFNKDNSMPVDAKTVTNYVQGNLQQTNNKFDFAIIGTGFFAVIEANGNRKFTRNGKFTLNSEGILKDMNGRSVSDVDGGEINVGQEYESFDVLKDGRIFVNGAEAGTIGIFEFAQDEVVLKGRYGDFIINGEPAPVDITRTSLIQGMIEGSNVDTILGLLELTETNKQVESNNLVINTNRENIRSTYKIFSKSND</sequence>
<dbReference type="SUPFAM" id="SSF117143">
    <property type="entry name" value="Flagellar hook protein flgE"/>
    <property type="match status" value="1"/>
</dbReference>
<reference evidence="7 8" key="1">
    <citation type="journal article" date="2011" name="Mol. Biol. Evol.">
        <title>Phylogenomic evidence for the presence of a flagellum and cbb3 oxidase in the free-living mitochondrial ancestor.</title>
        <authorList>
            <person name="Sassera D."/>
            <person name="Lo N."/>
            <person name="Epis S."/>
            <person name="D'Auria G."/>
            <person name="Montagna M."/>
            <person name="Comandatore F."/>
            <person name="Horner D."/>
            <person name="Pereto J."/>
            <person name="Luciano A.M."/>
            <person name="Franciosi F."/>
            <person name="Ferri E."/>
            <person name="Crotti E."/>
            <person name="Bazzocchi C."/>
            <person name="Daffonchio D."/>
            <person name="Sacchi L."/>
            <person name="Moya A."/>
            <person name="Latorre A."/>
            <person name="Bandi C."/>
        </authorList>
    </citation>
    <scope>NUCLEOTIDE SEQUENCE [LARGE SCALE GENOMIC DNA]</scope>
    <source>
        <strain evidence="7 8">IricVA</strain>
    </source>
</reference>
<proteinExistence type="inferred from homology"/>
<evidence type="ECO:0000313" key="8">
    <source>
        <dbReference type="Proteomes" id="UP000006639"/>
    </source>
</evidence>
<dbReference type="Proteomes" id="UP000006639">
    <property type="component" value="Chromosome"/>
</dbReference>
<dbReference type="NCBIfam" id="TIGR03506">
    <property type="entry name" value="FlgEFG_subfam"/>
    <property type="match status" value="1"/>
</dbReference>
<dbReference type="InterPro" id="IPR001444">
    <property type="entry name" value="Flag_bb_rod_N"/>
</dbReference>
<dbReference type="KEGG" id="mmn:midi_00136"/>
<comment type="similarity">
    <text evidence="2 4">Belongs to the flagella basal body rod proteins family.</text>
</comment>
<keyword evidence="7" id="KW-0282">Flagellum</keyword>
<dbReference type="GO" id="GO:0071978">
    <property type="term" value="P:bacterial-type flagellum-dependent swarming motility"/>
    <property type="evidence" value="ECO:0007669"/>
    <property type="project" value="TreeGrafter"/>
</dbReference>
<comment type="subcellular location">
    <subcellularLocation>
        <location evidence="1 4">Bacterial flagellum basal body</location>
    </subcellularLocation>
</comment>
<dbReference type="RefSeq" id="WP_013950673.1">
    <property type="nucleotide sequence ID" value="NC_015722.1"/>
</dbReference>
<evidence type="ECO:0000256" key="3">
    <source>
        <dbReference type="ARBA" id="ARBA00023143"/>
    </source>
</evidence>
<dbReference type="InterPro" id="IPR020013">
    <property type="entry name" value="Flagellar_FlgE/F/G"/>
</dbReference>
<evidence type="ECO:0000256" key="2">
    <source>
        <dbReference type="ARBA" id="ARBA00009677"/>
    </source>
</evidence>
<protein>
    <submittedName>
        <fullName evidence="7">Flagellar basal-body rod protein FlgF</fullName>
    </submittedName>
</protein>
<dbReference type="PANTHER" id="PTHR30435">
    <property type="entry name" value="FLAGELLAR PROTEIN"/>
    <property type="match status" value="1"/>
</dbReference>
<dbReference type="HOGENOM" id="CLU_013687_0_2_5"/>
<dbReference type="AlphaFoldDB" id="F7XUV8"/>
<dbReference type="GO" id="GO:0009425">
    <property type="term" value="C:bacterial-type flagellum basal body"/>
    <property type="evidence" value="ECO:0007669"/>
    <property type="project" value="UniProtKB-SubCell"/>
</dbReference>